<evidence type="ECO:0000313" key="9">
    <source>
        <dbReference type="EMBL" id="AWX45420.1"/>
    </source>
</evidence>
<proteinExistence type="predicted"/>
<dbReference type="PROSITE" id="PS50112">
    <property type="entry name" value="PAS"/>
    <property type="match status" value="1"/>
</dbReference>
<dbReference type="SUPFAM" id="SSF55785">
    <property type="entry name" value="PYP-like sensor domain (PAS domain)"/>
    <property type="match status" value="3"/>
</dbReference>
<dbReference type="Proteomes" id="UP000248536">
    <property type="component" value="Chromosome"/>
</dbReference>
<dbReference type="SMART" id="SM00086">
    <property type="entry name" value="PAC"/>
    <property type="match status" value="2"/>
</dbReference>
<evidence type="ECO:0000256" key="3">
    <source>
        <dbReference type="ARBA" id="ARBA00022553"/>
    </source>
</evidence>
<dbReference type="PROSITE" id="PS50113">
    <property type="entry name" value="PAC"/>
    <property type="match status" value="1"/>
</dbReference>
<evidence type="ECO:0000256" key="2">
    <source>
        <dbReference type="ARBA" id="ARBA00012438"/>
    </source>
</evidence>
<dbReference type="EMBL" id="CP030104">
    <property type="protein sequence ID" value="AWX45420.1"/>
    <property type="molecule type" value="Genomic_DNA"/>
</dbReference>
<keyword evidence="10" id="KW-1185">Reference proteome</keyword>
<organism evidence="9 10">
    <name type="scientific">Flagellimonas maritima</name>
    <dbReference type="NCBI Taxonomy" id="1383885"/>
    <lineage>
        <taxon>Bacteria</taxon>
        <taxon>Pseudomonadati</taxon>
        <taxon>Bacteroidota</taxon>
        <taxon>Flavobacteriia</taxon>
        <taxon>Flavobacteriales</taxon>
        <taxon>Flavobacteriaceae</taxon>
        <taxon>Flagellimonas</taxon>
    </lineage>
</organism>
<accession>A0A2Z4LUP3</accession>
<keyword evidence="4" id="KW-0808">Transferase</keyword>
<feature type="domain" description="PAS" evidence="7">
    <location>
        <begin position="256"/>
        <end position="333"/>
    </location>
</feature>
<dbReference type="CDD" id="cd00130">
    <property type="entry name" value="PAS"/>
    <property type="match status" value="1"/>
</dbReference>
<gene>
    <name evidence="9" type="ORF">HME9304_02434</name>
</gene>
<evidence type="ECO:0000259" key="7">
    <source>
        <dbReference type="PROSITE" id="PS50112"/>
    </source>
</evidence>
<dbReference type="Pfam" id="PF13426">
    <property type="entry name" value="PAS_9"/>
    <property type="match status" value="1"/>
</dbReference>
<keyword evidence="5" id="KW-0418">Kinase</keyword>
<evidence type="ECO:0000259" key="6">
    <source>
        <dbReference type="PROSITE" id="PS50109"/>
    </source>
</evidence>
<dbReference type="InterPro" id="IPR036890">
    <property type="entry name" value="HATPase_C_sf"/>
</dbReference>
<dbReference type="PRINTS" id="PR00344">
    <property type="entry name" value="BCTRLSENSOR"/>
</dbReference>
<dbReference type="InterPro" id="IPR005467">
    <property type="entry name" value="His_kinase_dom"/>
</dbReference>
<evidence type="ECO:0000259" key="8">
    <source>
        <dbReference type="PROSITE" id="PS50113"/>
    </source>
</evidence>
<feature type="domain" description="PAC" evidence="8">
    <location>
        <begin position="330"/>
        <end position="382"/>
    </location>
</feature>
<evidence type="ECO:0000256" key="1">
    <source>
        <dbReference type="ARBA" id="ARBA00000085"/>
    </source>
</evidence>
<dbReference type="InterPro" id="IPR000700">
    <property type="entry name" value="PAS-assoc_C"/>
</dbReference>
<dbReference type="SMART" id="SM00387">
    <property type="entry name" value="HATPase_c"/>
    <property type="match status" value="1"/>
</dbReference>
<dbReference type="AlphaFoldDB" id="A0A2Z4LUP3"/>
<dbReference type="InterPro" id="IPR003594">
    <property type="entry name" value="HATPase_dom"/>
</dbReference>
<evidence type="ECO:0000256" key="5">
    <source>
        <dbReference type="ARBA" id="ARBA00022777"/>
    </source>
</evidence>
<dbReference type="Gene3D" id="3.30.565.10">
    <property type="entry name" value="Histidine kinase-like ATPase, C-terminal domain"/>
    <property type="match status" value="1"/>
</dbReference>
<reference evidence="9 10" key="1">
    <citation type="submission" date="2018-06" db="EMBL/GenBank/DDBJ databases">
        <title>Spongiibacterium sp. HME9304 Genome sequencing and assembly.</title>
        <authorList>
            <person name="Kang H."/>
            <person name="Kim H."/>
            <person name="Joh K."/>
        </authorList>
    </citation>
    <scope>NUCLEOTIDE SEQUENCE [LARGE SCALE GENOMIC DNA]</scope>
    <source>
        <strain evidence="9 10">HME9304</strain>
    </source>
</reference>
<evidence type="ECO:0000256" key="4">
    <source>
        <dbReference type="ARBA" id="ARBA00022679"/>
    </source>
</evidence>
<dbReference type="InterPro" id="IPR052162">
    <property type="entry name" value="Sensor_kinase/Photoreceptor"/>
</dbReference>
<dbReference type="KEGG" id="spon:HME9304_02434"/>
<dbReference type="OrthoDB" id="5522855at2"/>
<dbReference type="InterPro" id="IPR000014">
    <property type="entry name" value="PAS"/>
</dbReference>
<dbReference type="Gene3D" id="3.30.450.20">
    <property type="entry name" value="PAS domain"/>
    <property type="match status" value="3"/>
</dbReference>
<dbReference type="SMART" id="SM00091">
    <property type="entry name" value="PAS"/>
    <property type="match status" value="2"/>
</dbReference>
<dbReference type="Pfam" id="PF08448">
    <property type="entry name" value="PAS_4"/>
    <property type="match status" value="2"/>
</dbReference>
<sequence length="613" mass="69608">MKTIEKIHSNYLLKQLPKATAVVDTNYILIDFSDSWLSIFGKNSRHTAKNKIFDFFDGHESQCGKPLKKCFLENGTQTIRHKMIKGQSEEWYESSLTPWFDEKENIIGTIIQTENISDIVEKEVELERITTLLKAKSEVAKVGSWEYTIGSERLSWCEVTKEIHEVAADFEPFVNEGIDFYKHGYSRNKISMLFHKALEDGTPFNERLVIITAKGNERWIAAGGKAMWKNGKIVKVFGTFQDIHDQVLAETKTKESEQLLTTLIDNLPINVFIKDKDSKKILVNKAESDYLGLSKSKLIGKTDFDLYDKKTAQISRDEDLEVMRTLKPILKKETIGIKKDGTVTNFLTSKIPLLNLQGNAYGLIGMSMDITNIKKKEDKLRDLINVTAIQNKKLVNFAHIVSHNLRSHSANFSMLLDFLNEEHNEKEKERILKMLSNASDNLLGTLEDLNEVVDINTNVNIDKKSLNLNNSIVKVQHGLSAFFKKNKVKFINKVPKDINVLCVPAYLESIILNLINNAVKYKDPNRNPNIKLSAKKQGGHIILTVTDNGLGIDLKKHGEKIFGMYKTFHNNKDAKGLGLYIIKNQIEAMNGRITVNSKLGTGSTFSVYFNEED</sequence>
<dbReference type="EC" id="2.7.13.3" evidence="2"/>
<dbReference type="InterPro" id="IPR035965">
    <property type="entry name" value="PAS-like_dom_sf"/>
</dbReference>
<protein>
    <recommendedName>
        <fullName evidence="2">histidine kinase</fullName>
        <ecNumber evidence="2">2.7.13.3</ecNumber>
    </recommendedName>
</protein>
<dbReference type="PANTHER" id="PTHR43304:SF1">
    <property type="entry name" value="PAC DOMAIN-CONTAINING PROTEIN"/>
    <property type="match status" value="1"/>
</dbReference>
<dbReference type="NCBIfam" id="TIGR00229">
    <property type="entry name" value="sensory_box"/>
    <property type="match status" value="1"/>
</dbReference>
<dbReference type="Pfam" id="PF02518">
    <property type="entry name" value="HATPase_c"/>
    <property type="match status" value="1"/>
</dbReference>
<dbReference type="InterPro" id="IPR013656">
    <property type="entry name" value="PAS_4"/>
</dbReference>
<dbReference type="RefSeq" id="WP_112378813.1">
    <property type="nucleotide sequence ID" value="NZ_CP030104.1"/>
</dbReference>
<dbReference type="GO" id="GO:0004673">
    <property type="term" value="F:protein histidine kinase activity"/>
    <property type="evidence" value="ECO:0007669"/>
    <property type="project" value="UniProtKB-EC"/>
</dbReference>
<name>A0A2Z4LUP3_9FLAO</name>
<dbReference type="SUPFAM" id="SSF55874">
    <property type="entry name" value="ATPase domain of HSP90 chaperone/DNA topoisomerase II/histidine kinase"/>
    <property type="match status" value="1"/>
</dbReference>
<keyword evidence="3" id="KW-0597">Phosphoprotein</keyword>
<comment type="catalytic activity">
    <reaction evidence="1">
        <text>ATP + protein L-histidine = ADP + protein N-phospho-L-histidine.</text>
        <dbReference type="EC" id="2.7.13.3"/>
    </reaction>
</comment>
<evidence type="ECO:0000313" key="10">
    <source>
        <dbReference type="Proteomes" id="UP000248536"/>
    </source>
</evidence>
<dbReference type="InterPro" id="IPR001610">
    <property type="entry name" value="PAC"/>
</dbReference>
<feature type="domain" description="Histidine kinase" evidence="6">
    <location>
        <begin position="400"/>
        <end position="613"/>
    </location>
</feature>
<dbReference type="PANTHER" id="PTHR43304">
    <property type="entry name" value="PHYTOCHROME-LIKE PROTEIN CPH1"/>
    <property type="match status" value="1"/>
</dbReference>
<dbReference type="InterPro" id="IPR004358">
    <property type="entry name" value="Sig_transdc_His_kin-like_C"/>
</dbReference>
<dbReference type="PROSITE" id="PS50109">
    <property type="entry name" value="HIS_KIN"/>
    <property type="match status" value="1"/>
</dbReference>